<accession>A0A4C1V2I7</accession>
<dbReference type="Proteomes" id="UP000299102">
    <property type="component" value="Unassembled WGS sequence"/>
</dbReference>
<protein>
    <recommendedName>
        <fullName evidence="3">RNA-directed DNA polymerase from mobile element jockey</fullName>
    </recommendedName>
</protein>
<name>A0A4C1V2I7_EUMVA</name>
<dbReference type="AlphaFoldDB" id="A0A4C1V2I7"/>
<comment type="caution">
    <text evidence="1">The sequence shown here is derived from an EMBL/GenBank/DDBJ whole genome shotgun (WGS) entry which is preliminary data.</text>
</comment>
<evidence type="ECO:0008006" key="3">
    <source>
        <dbReference type="Google" id="ProtNLM"/>
    </source>
</evidence>
<keyword evidence="2" id="KW-1185">Reference proteome</keyword>
<gene>
    <name evidence="1" type="ORF">EVAR_82818_1</name>
</gene>
<evidence type="ECO:0000313" key="2">
    <source>
        <dbReference type="Proteomes" id="UP000299102"/>
    </source>
</evidence>
<reference evidence="1 2" key="1">
    <citation type="journal article" date="2019" name="Commun. Biol.">
        <title>The bagworm genome reveals a unique fibroin gene that provides high tensile strength.</title>
        <authorList>
            <person name="Kono N."/>
            <person name="Nakamura H."/>
            <person name="Ohtoshi R."/>
            <person name="Tomita M."/>
            <person name="Numata K."/>
            <person name="Arakawa K."/>
        </authorList>
    </citation>
    <scope>NUCLEOTIDE SEQUENCE [LARGE SCALE GENOMIC DNA]</scope>
</reference>
<dbReference type="EMBL" id="BGZK01000268">
    <property type="protein sequence ID" value="GBP32981.1"/>
    <property type="molecule type" value="Genomic_DNA"/>
</dbReference>
<sequence>MYTAAPGPAAEVREAHAGRLPLHIKDWPVYPQTLTLGQAVRRGHTTRTILIRNEKLEFVDPTVFLGVTLDNKLQWCPHVRELVKRLRCSRGTDIIDKFVHGSSLRAAFFGRAAAGVRSEGLPTRDLP</sequence>
<proteinExistence type="predicted"/>
<organism evidence="1 2">
    <name type="scientific">Eumeta variegata</name>
    <name type="common">Bagworm moth</name>
    <name type="synonym">Eumeta japonica</name>
    <dbReference type="NCBI Taxonomy" id="151549"/>
    <lineage>
        <taxon>Eukaryota</taxon>
        <taxon>Metazoa</taxon>
        <taxon>Ecdysozoa</taxon>
        <taxon>Arthropoda</taxon>
        <taxon>Hexapoda</taxon>
        <taxon>Insecta</taxon>
        <taxon>Pterygota</taxon>
        <taxon>Neoptera</taxon>
        <taxon>Endopterygota</taxon>
        <taxon>Lepidoptera</taxon>
        <taxon>Glossata</taxon>
        <taxon>Ditrysia</taxon>
        <taxon>Tineoidea</taxon>
        <taxon>Psychidae</taxon>
        <taxon>Oiketicinae</taxon>
        <taxon>Eumeta</taxon>
    </lineage>
</organism>
<dbReference type="OrthoDB" id="7790673at2759"/>
<evidence type="ECO:0000313" key="1">
    <source>
        <dbReference type="EMBL" id="GBP32981.1"/>
    </source>
</evidence>